<dbReference type="CDD" id="cd11445">
    <property type="entry name" value="bHLH_AtPIF_like"/>
    <property type="match status" value="1"/>
</dbReference>
<feature type="region of interest" description="Disordered" evidence="6">
    <location>
        <begin position="1"/>
        <end position="28"/>
    </location>
</feature>
<dbReference type="Proteomes" id="UP001652600">
    <property type="component" value="Chromosome 11"/>
</dbReference>
<feature type="compositionally biased region" description="Basic and acidic residues" evidence="6">
    <location>
        <begin position="267"/>
        <end position="299"/>
    </location>
</feature>
<organism evidence="8 9">
    <name type="scientific">Cucumis melo</name>
    <name type="common">Muskmelon</name>
    <dbReference type="NCBI Taxonomy" id="3656"/>
    <lineage>
        <taxon>Eukaryota</taxon>
        <taxon>Viridiplantae</taxon>
        <taxon>Streptophyta</taxon>
        <taxon>Embryophyta</taxon>
        <taxon>Tracheophyta</taxon>
        <taxon>Spermatophyta</taxon>
        <taxon>Magnoliopsida</taxon>
        <taxon>eudicotyledons</taxon>
        <taxon>Gunneridae</taxon>
        <taxon>Pentapetalae</taxon>
        <taxon>rosids</taxon>
        <taxon>fabids</taxon>
        <taxon>Cucurbitales</taxon>
        <taxon>Cucurbitaceae</taxon>
        <taxon>Benincaseae</taxon>
        <taxon>Cucumis</taxon>
    </lineage>
</organism>
<proteinExistence type="predicted"/>
<protein>
    <submittedName>
        <fullName evidence="9">Transcription factor UNE10 isoform X1</fullName>
    </submittedName>
</protein>
<evidence type="ECO:0000256" key="5">
    <source>
        <dbReference type="ARBA" id="ARBA00023242"/>
    </source>
</evidence>
<dbReference type="PROSITE" id="PS50888">
    <property type="entry name" value="BHLH"/>
    <property type="match status" value="1"/>
</dbReference>
<keyword evidence="2" id="KW-0805">Transcription regulation</keyword>
<dbReference type="InterPro" id="IPR011598">
    <property type="entry name" value="bHLH_dom"/>
</dbReference>
<accession>A0ABM3LD70</accession>
<evidence type="ECO:0000256" key="3">
    <source>
        <dbReference type="ARBA" id="ARBA00023125"/>
    </source>
</evidence>
<keyword evidence="8" id="KW-1185">Reference proteome</keyword>
<dbReference type="PANTHER" id="PTHR45855:SF23">
    <property type="entry name" value="TRANSCRIPTION FACTOR MEE8-RELATED"/>
    <property type="match status" value="1"/>
</dbReference>
<evidence type="ECO:0000256" key="2">
    <source>
        <dbReference type="ARBA" id="ARBA00023015"/>
    </source>
</evidence>
<dbReference type="SUPFAM" id="SSF47459">
    <property type="entry name" value="HLH, helix-loop-helix DNA-binding domain"/>
    <property type="match status" value="1"/>
</dbReference>
<evidence type="ECO:0000313" key="8">
    <source>
        <dbReference type="Proteomes" id="UP001652600"/>
    </source>
</evidence>
<dbReference type="RefSeq" id="XP_050947953.1">
    <property type="nucleotide sequence ID" value="XM_051091996.1"/>
</dbReference>
<keyword evidence="4" id="KW-0804">Transcription</keyword>
<feature type="region of interest" description="Disordered" evidence="6">
    <location>
        <begin position="266"/>
        <end position="323"/>
    </location>
</feature>
<dbReference type="SMART" id="SM00353">
    <property type="entry name" value="HLH"/>
    <property type="match status" value="1"/>
</dbReference>
<comment type="subcellular location">
    <subcellularLocation>
        <location evidence="1">Nucleus</location>
    </subcellularLocation>
</comment>
<dbReference type="InterPro" id="IPR047265">
    <property type="entry name" value="PIF1-like_bHLH"/>
</dbReference>
<reference evidence="9" key="1">
    <citation type="submission" date="2025-08" db="UniProtKB">
        <authorList>
            <consortium name="RefSeq"/>
        </authorList>
    </citation>
    <scope>IDENTIFICATION</scope>
    <source>
        <tissue evidence="9">Stem</tissue>
    </source>
</reference>
<evidence type="ECO:0000256" key="6">
    <source>
        <dbReference type="SAM" id="MobiDB-lite"/>
    </source>
</evidence>
<dbReference type="Gene3D" id="4.10.280.10">
    <property type="entry name" value="Helix-loop-helix DNA-binding domain"/>
    <property type="match status" value="1"/>
</dbReference>
<evidence type="ECO:0000259" key="7">
    <source>
        <dbReference type="PROSITE" id="PS50888"/>
    </source>
</evidence>
<gene>
    <name evidence="9" type="primary">LOC103498770</name>
</gene>
<name>A0ABM3LD70_CUCME</name>
<sequence length="496" mass="53358">MSQCVPNWDLSEPPPSSAATGRPPFHSSSAADDVVPLFEYEVAELTWENGQLAMHGLGLPRVTGKVQNSGGGGGGGGVGSKFTWDNKPARASGTLESLVNQGTRHGKNNISFDINTDDTAHGGANDLVPWFSDHHRQTTTASTADAMVPCDGDKSATVGGSAAKSSDIPVAARKEDEDCGVIHGKRGRVVARVVHASGEWSTCRNQISVSGNRESSQKVTLNSTRVRNFAAVDGSVGFTATTATSQGSLDNTTSDKPCVKNTTVTTTDDHDSVCHSTHQDYEHVKVEEEDEGDRKKENAKSSVSTKRSRAAAIHNQSERKRRDKINQRMKTLQKLVPNSNKTDKASMLDEVIEYLKQLQAQVQMMSRMNMPMMLPMAMQQQLSMAPLMAPMGLGMGMGGMGMPLGMDHLNMMAGRSGLTAGMSPLLHPTAFMPIPTWDGGTCTDQLQHSPTTMVADPFSTFLACQQQPMTMEAYNRIATMLQQLHQHTPTVGGSKN</sequence>
<evidence type="ECO:0000256" key="1">
    <source>
        <dbReference type="ARBA" id="ARBA00004123"/>
    </source>
</evidence>
<dbReference type="InterPro" id="IPR031066">
    <property type="entry name" value="bHLH_ALC-like_plant"/>
</dbReference>
<keyword evidence="3" id="KW-0238">DNA-binding</keyword>
<dbReference type="InterPro" id="IPR036638">
    <property type="entry name" value="HLH_DNA-bd_sf"/>
</dbReference>
<keyword evidence="5" id="KW-0539">Nucleus</keyword>
<feature type="domain" description="BHLH" evidence="7">
    <location>
        <begin position="309"/>
        <end position="358"/>
    </location>
</feature>
<evidence type="ECO:0000313" key="9">
    <source>
        <dbReference type="RefSeq" id="XP_050947953.1"/>
    </source>
</evidence>
<dbReference type="GeneID" id="103498770"/>
<dbReference type="PANTHER" id="PTHR45855">
    <property type="entry name" value="TRANSCRIPTION FACTOR PIF1-RELATED"/>
    <property type="match status" value="1"/>
</dbReference>
<evidence type="ECO:0000256" key="4">
    <source>
        <dbReference type="ARBA" id="ARBA00023163"/>
    </source>
</evidence>
<dbReference type="Pfam" id="PF00010">
    <property type="entry name" value="HLH"/>
    <property type="match status" value="1"/>
</dbReference>